<dbReference type="GO" id="GO:0008757">
    <property type="term" value="F:S-adenosylmethionine-dependent methyltransferase activity"/>
    <property type="evidence" value="ECO:0007669"/>
    <property type="project" value="InterPro"/>
</dbReference>
<dbReference type="AlphaFoldDB" id="A0A518FZP6"/>
<dbReference type="InterPro" id="IPR011991">
    <property type="entry name" value="ArsR-like_HTH"/>
</dbReference>
<dbReference type="InterPro" id="IPR029063">
    <property type="entry name" value="SAM-dependent_MTases_sf"/>
</dbReference>
<evidence type="ECO:0000259" key="4">
    <source>
        <dbReference type="PROSITE" id="PS50987"/>
    </source>
</evidence>
<dbReference type="KEGG" id="ahel:Q31a_01020"/>
<dbReference type="InterPro" id="IPR013216">
    <property type="entry name" value="Methyltransf_11"/>
</dbReference>
<proteinExistence type="predicted"/>
<gene>
    <name evidence="5" type="primary">ycgJ</name>
    <name evidence="5" type="ORF">Q31a_01020</name>
</gene>
<dbReference type="InterPro" id="IPR001845">
    <property type="entry name" value="HTH_ArsR_DNA-bd_dom"/>
</dbReference>
<dbReference type="GO" id="GO:0032259">
    <property type="term" value="P:methylation"/>
    <property type="evidence" value="ECO:0007669"/>
    <property type="project" value="UniProtKB-KW"/>
</dbReference>
<dbReference type="InterPro" id="IPR036390">
    <property type="entry name" value="WH_DNA-bd_sf"/>
</dbReference>
<keyword evidence="5" id="KW-0808">Transferase</keyword>
<dbReference type="PRINTS" id="PR00778">
    <property type="entry name" value="HTHARSR"/>
</dbReference>
<dbReference type="SUPFAM" id="SSF53335">
    <property type="entry name" value="S-adenosyl-L-methionine-dependent methyltransferases"/>
    <property type="match status" value="1"/>
</dbReference>
<dbReference type="PROSITE" id="PS50987">
    <property type="entry name" value="HTH_ARSR_2"/>
    <property type="match status" value="1"/>
</dbReference>
<dbReference type="NCBIfam" id="NF033788">
    <property type="entry name" value="HTH_metalloreg"/>
    <property type="match status" value="1"/>
</dbReference>
<dbReference type="PANTHER" id="PTHR33154">
    <property type="entry name" value="TRANSCRIPTIONAL REGULATOR, ARSR FAMILY"/>
    <property type="match status" value="1"/>
</dbReference>
<evidence type="ECO:0000313" key="5">
    <source>
        <dbReference type="EMBL" id="QDV21823.1"/>
    </source>
</evidence>
<dbReference type="InterPro" id="IPR051081">
    <property type="entry name" value="HTH_MetalResp_TranReg"/>
</dbReference>
<dbReference type="GO" id="GO:0003677">
    <property type="term" value="F:DNA binding"/>
    <property type="evidence" value="ECO:0007669"/>
    <property type="project" value="UniProtKB-KW"/>
</dbReference>
<dbReference type="GO" id="GO:0003700">
    <property type="term" value="F:DNA-binding transcription factor activity"/>
    <property type="evidence" value="ECO:0007669"/>
    <property type="project" value="InterPro"/>
</dbReference>
<dbReference type="Proteomes" id="UP000318017">
    <property type="component" value="Chromosome"/>
</dbReference>
<dbReference type="SMART" id="SM00418">
    <property type="entry name" value="HTH_ARSR"/>
    <property type="match status" value="1"/>
</dbReference>
<evidence type="ECO:0000256" key="2">
    <source>
        <dbReference type="ARBA" id="ARBA00023125"/>
    </source>
</evidence>
<dbReference type="InterPro" id="IPR036388">
    <property type="entry name" value="WH-like_DNA-bd_sf"/>
</dbReference>
<dbReference type="CDD" id="cd02440">
    <property type="entry name" value="AdoMet_MTases"/>
    <property type="match status" value="1"/>
</dbReference>
<evidence type="ECO:0000256" key="3">
    <source>
        <dbReference type="ARBA" id="ARBA00023163"/>
    </source>
</evidence>
<accession>A0A518FZP6</accession>
<dbReference type="SUPFAM" id="SSF46785">
    <property type="entry name" value="Winged helix' DNA-binding domain"/>
    <property type="match status" value="1"/>
</dbReference>
<dbReference type="Gene3D" id="3.40.50.150">
    <property type="entry name" value="Vaccinia Virus protein VP39"/>
    <property type="match status" value="1"/>
</dbReference>
<dbReference type="EMBL" id="CP036298">
    <property type="protein sequence ID" value="QDV21823.1"/>
    <property type="molecule type" value="Genomic_DNA"/>
</dbReference>
<dbReference type="OrthoDB" id="9772751at2"/>
<keyword evidence="5" id="KW-0489">Methyltransferase</keyword>
<dbReference type="Pfam" id="PF01022">
    <property type="entry name" value="HTH_5"/>
    <property type="match status" value="1"/>
</dbReference>
<keyword evidence="1" id="KW-0805">Transcription regulation</keyword>
<keyword evidence="2" id="KW-0238">DNA-binding</keyword>
<dbReference type="Gene3D" id="1.10.10.10">
    <property type="entry name" value="Winged helix-like DNA-binding domain superfamily/Winged helix DNA-binding domain"/>
    <property type="match status" value="1"/>
</dbReference>
<evidence type="ECO:0000313" key="6">
    <source>
        <dbReference type="Proteomes" id="UP000318017"/>
    </source>
</evidence>
<dbReference type="PANTHER" id="PTHR33154:SF35">
    <property type="entry name" value="TRANSCRIPTIONAL REGULATOR, ARSR FAMILY"/>
    <property type="match status" value="1"/>
</dbReference>
<feature type="domain" description="HTH arsR-type" evidence="4">
    <location>
        <begin position="1"/>
        <end position="92"/>
    </location>
</feature>
<dbReference type="RefSeq" id="WP_145072526.1">
    <property type="nucleotide sequence ID" value="NZ_CP036298.1"/>
</dbReference>
<sequence>MLKNASLDWLQTLADGTRVRLLRLLEREELAVSELCSVLQLPQSTVSRHLKVLAAGEWIANRRDGTNQLYRISLESWETPQSELWQWVRAQADTPTTSLDEQRLQTVLSQRSQGEVFFQSAAQQWDHLRTELFGQHLDTFVLAASLPHEGVVGELGCGSAPLSQLVSPYVQQVIAIDSSTAMLSAARKRLRELGNVRLVNNQLTELSLADDTLDVAWLVVVLPYLSDPVLVLTEAARVLKPRASLVIVDLLPHDRSSYRQELGHLRLGVQRTELEGWLEQAGLQLRAYHRLPPDPKSKGPALFAATAARCP</sequence>
<reference evidence="5 6" key="1">
    <citation type="submission" date="2019-02" db="EMBL/GenBank/DDBJ databases">
        <title>Deep-cultivation of Planctomycetes and their phenomic and genomic characterization uncovers novel biology.</title>
        <authorList>
            <person name="Wiegand S."/>
            <person name="Jogler M."/>
            <person name="Boedeker C."/>
            <person name="Pinto D."/>
            <person name="Vollmers J."/>
            <person name="Rivas-Marin E."/>
            <person name="Kohn T."/>
            <person name="Peeters S.H."/>
            <person name="Heuer A."/>
            <person name="Rast P."/>
            <person name="Oberbeckmann S."/>
            <person name="Bunk B."/>
            <person name="Jeske O."/>
            <person name="Meyerdierks A."/>
            <person name="Storesund J.E."/>
            <person name="Kallscheuer N."/>
            <person name="Luecker S."/>
            <person name="Lage O.M."/>
            <person name="Pohl T."/>
            <person name="Merkel B.J."/>
            <person name="Hornburger P."/>
            <person name="Mueller R.-W."/>
            <person name="Bruemmer F."/>
            <person name="Labrenz M."/>
            <person name="Spormann A.M."/>
            <person name="Op den Camp H."/>
            <person name="Overmann J."/>
            <person name="Amann R."/>
            <person name="Jetten M.S.M."/>
            <person name="Mascher T."/>
            <person name="Medema M.H."/>
            <person name="Devos D.P."/>
            <person name="Kaster A.-K."/>
            <person name="Ovreas L."/>
            <person name="Rohde M."/>
            <person name="Galperin M.Y."/>
            <person name="Jogler C."/>
        </authorList>
    </citation>
    <scope>NUCLEOTIDE SEQUENCE [LARGE SCALE GENOMIC DNA]</scope>
    <source>
        <strain evidence="5 6">Q31a</strain>
    </source>
</reference>
<dbReference type="EC" id="2.1.1.-" evidence="5"/>
<keyword evidence="6" id="KW-1185">Reference proteome</keyword>
<dbReference type="Pfam" id="PF08241">
    <property type="entry name" value="Methyltransf_11"/>
    <property type="match status" value="1"/>
</dbReference>
<name>A0A518FZP6_9BACT</name>
<dbReference type="CDD" id="cd00090">
    <property type="entry name" value="HTH_ARSR"/>
    <property type="match status" value="1"/>
</dbReference>
<protein>
    <submittedName>
        <fullName evidence="5">Putative methyltransferase YcgJ</fullName>
        <ecNumber evidence="5">2.1.1.-</ecNumber>
    </submittedName>
</protein>
<keyword evidence="3" id="KW-0804">Transcription</keyword>
<evidence type="ECO:0000256" key="1">
    <source>
        <dbReference type="ARBA" id="ARBA00023015"/>
    </source>
</evidence>
<organism evidence="5 6">
    <name type="scientific">Aureliella helgolandensis</name>
    <dbReference type="NCBI Taxonomy" id="2527968"/>
    <lineage>
        <taxon>Bacteria</taxon>
        <taxon>Pseudomonadati</taxon>
        <taxon>Planctomycetota</taxon>
        <taxon>Planctomycetia</taxon>
        <taxon>Pirellulales</taxon>
        <taxon>Pirellulaceae</taxon>
        <taxon>Aureliella</taxon>
    </lineage>
</organism>